<dbReference type="PANTHER" id="PTHR23512:SF3">
    <property type="entry name" value="MAJOR FACILITATOR SUPERFAMILY DOMAIN-CONTAINING PROTEIN 1"/>
    <property type="match status" value="1"/>
</dbReference>
<comment type="catalytic activity">
    <reaction evidence="12">
        <text>L-lysyl-L-alpha-amino acid(out) = L-lysyl-L-alpha-amino acid(in)</text>
        <dbReference type="Rhea" id="RHEA:79387"/>
        <dbReference type="ChEBI" id="CHEBI:229965"/>
    </reaction>
</comment>
<evidence type="ECO:0000256" key="1">
    <source>
        <dbReference type="ARBA" id="ARBA00004155"/>
    </source>
</evidence>
<comment type="subunit">
    <text evidence="24">Homodimer. Interacts with lysosomal protein GLMP (via lumenal domain); the interaction starts while both proteins are still in the endoplasmic reticulum and is required for stabilization of MFSD1 in lysosomes but has no direct effect on its targeting to lysosomes or transporter activity.</text>
</comment>
<comment type="similarity">
    <text evidence="2">Belongs to the major facilitator superfamily.</text>
</comment>
<comment type="catalytic activity">
    <reaction evidence="15">
        <text>L-arginyl-L-alpha-amino acid(out) = L-arginyl-L-alpha-amino acid(in)</text>
        <dbReference type="Rhea" id="RHEA:79371"/>
        <dbReference type="ChEBI" id="CHEBI:84315"/>
    </reaction>
</comment>
<feature type="transmembrane region" description="Helical" evidence="25">
    <location>
        <begin position="304"/>
        <end position="322"/>
    </location>
</feature>
<organism evidence="27 28">
    <name type="scientific">Legionella worsleiensis</name>
    <dbReference type="NCBI Taxonomy" id="45076"/>
    <lineage>
        <taxon>Bacteria</taxon>
        <taxon>Pseudomonadati</taxon>
        <taxon>Pseudomonadota</taxon>
        <taxon>Gammaproteobacteria</taxon>
        <taxon>Legionellales</taxon>
        <taxon>Legionellaceae</taxon>
        <taxon>Legionella</taxon>
    </lineage>
</organism>
<name>A0A0W1A383_9GAMM</name>
<dbReference type="PROSITE" id="PS50850">
    <property type="entry name" value="MFS"/>
    <property type="match status" value="1"/>
</dbReference>
<evidence type="ECO:0000313" key="28">
    <source>
        <dbReference type="Proteomes" id="UP000054662"/>
    </source>
</evidence>
<evidence type="ECO:0000256" key="4">
    <source>
        <dbReference type="ARBA" id="ARBA00022692"/>
    </source>
</evidence>
<feature type="transmembrane region" description="Helical" evidence="25">
    <location>
        <begin position="328"/>
        <end position="349"/>
    </location>
</feature>
<comment type="catalytic activity">
    <reaction evidence="8">
        <text>L-lysyl-L-alanine(out) = L-lysyl-L-alanine(in)</text>
        <dbReference type="Rhea" id="RHEA:79399"/>
        <dbReference type="ChEBI" id="CHEBI:229954"/>
    </reaction>
</comment>
<evidence type="ECO:0000256" key="6">
    <source>
        <dbReference type="ARBA" id="ARBA00023136"/>
    </source>
</evidence>
<comment type="catalytic activity">
    <reaction evidence="9">
        <text>L-histidyl-glycine(out) = L-histidyl-glycine(in)</text>
        <dbReference type="Rhea" id="RHEA:79395"/>
        <dbReference type="ChEBI" id="CHEBI:229957"/>
    </reaction>
</comment>
<evidence type="ECO:0000256" key="13">
    <source>
        <dbReference type="ARBA" id="ARBA00044893"/>
    </source>
</evidence>
<keyword evidence="4 25" id="KW-0812">Transmembrane</keyword>
<evidence type="ECO:0000256" key="25">
    <source>
        <dbReference type="SAM" id="Phobius"/>
    </source>
</evidence>
<evidence type="ECO:0000256" key="24">
    <source>
        <dbReference type="ARBA" id="ARBA00046376"/>
    </source>
</evidence>
<evidence type="ECO:0000259" key="26">
    <source>
        <dbReference type="PROSITE" id="PS50850"/>
    </source>
</evidence>
<evidence type="ECO:0000256" key="16">
    <source>
        <dbReference type="ARBA" id="ARBA00044900"/>
    </source>
</evidence>
<evidence type="ECO:0000256" key="9">
    <source>
        <dbReference type="ARBA" id="ARBA00044878"/>
    </source>
</evidence>
<comment type="catalytic activity">
    <reaction evidence="11">
        <text>L-alpha-aminoacyl-L-histidine(out) = L-alpha-aminoacyl-L-histidine(in)</text>
        <dbReference type="Rhea" id="RHEA:79375"/>
        <dbReference type="ChEBI" id="CHEBI:229967"/>
    </reaction>
</comment>
<comment type="catalytic activity">
    <reaction evidence="13">
        <text>L-alpha-aminoacyl-L-lysine(out) = L-alpha-aminoacyl-L-lysine(in)</text>
        <dbReference type="Rhea" id="RHEA:79383"/>
        <dbReference type="ChEBI" id="CHEBI:229966"/>
    </reaction>
</comment>
<dbReference type="InterPro" id="IPR011701">
    <property type="entry name" value="MFS"/>
</dbReference>
<dbReference type="Gene3D" id="1.20.1250.20">
    <property type="entry name" value="MFS general substrate transporter like domains"/>
    <property type="match status" value="2"/>
</dbReference>
<feature type="transmembrane region" description="Helical" evidence="25">
    <location>
        <begin position="53"/>
        <end position="74"/>
    </location>
</feature>
<dbReference type="GO" id="GO:0022857">
    <property type="term" value="F:transmembrane transporter activity"/>
    <property type="evidence" value="ECO:0007669"/>
    <property type="project" value="InterPro"/>
</dbReference>
<evidence type="ECO:0000256" key="2">
    <source>
        <dbReference type="ARBA" id="ARBA00008335"/>
    </source>
</evidence>
<evidence type="ECO:0000256" key="17">
    <source>
        <dbReference type="ARBA" id="ARBA00044903"/>
    </source>
</evidence>
<evidence type="ECO:0000256" key="12">
    <source>
        <dbReference type="ARBA" id="ARBA00044891"/>
    </source>
</evidence>
<evidence type="ECO:0000313" key="27">
    <source>
        <dbReference type="EMBL" id="KTD75821.1"/>
    </source>
</evidence>
<dbReference type="GO" id="GO:0005765">
    <property type="term" value="C:lysosomal membrane"/>
    <property type="evidence" value="ECO:0007669"/>
    <property type="project" value="UniProtKB-SubCell"/>
</dbReference>
<keyword evidence="5 25" id="KW-1133">Transmembrane helix</keyword>
<comment type="catalytic activity">
    <reaction evidence="16">
        <text>L-lysyl-L-lysine(out) = L-lysyl-L-lysine(in)</text>
        <dbReference type="Rhea" id="RHEA:79403"/>
        <dbReference type="ChEBI" id="CHEBI:229956"/>
    </reaction>
</comment>
<evidence type="ECO:0000256" key="15">
    <source>
        <dbReference type="ARBA" id="ARBA00044899"/>
    </source>
</evidence>
<dbReference type="Pfam" id="PF07690">
    <property type="entry name" value="MFS_1"/>
    <property type="match status" value="1"/>
</dbReference>
<evidence type="ECO:0000256" key="8">
    <source>
        <dbReference type="ARBA" id="ARBA00044876"/>
    </source>
</evidence>
<proteinExistence type="inferred from homology"/>
<evidence type="ECO:0000256" key="10">
    <source>
        <dbReference type="ARBA" id="ARBA00044881"/>
    </source>
</evidence>
<comment type="catalytic activity">
    <reaction evidence="20">
        <text>L-lysyl-glycine(out) = L-lysyl-glycine(in)</text>
        <dbReference type="Rhea" id="RHEA:79407"/>
        <dbReference type="ChEBI" id="CHEBI:191202"/>
    </reaction>
</comment>
<reference evidence="27 28" key="1">
    <citation type="submission" date="2015-11" db="EMBL/GenBank/DDBJ databases">
        <title>Genomic analysis of 38 Legionella species identifies large and diverse effector repertoires.</title>
        <authorList>
            <person name="Burstein D."/>
            <person name="Amaro F."/>
            <person name="Zusman T."/>
            <person name="Lifshitz Z."/>
            <person name="Cohen O."/>
            <person name="Gilbert J.A."/>
            <person name="Pupko T."/>
            <person name="Shuman H.A."/>
            <person name="Segal G."/>
        </authorList>
    </citation>
    <scope>NUCLEOTIDE SEQUENCE [LARGE SCALE GENOMIC DNA]</scope>
    <source>
        <strain evidence="27 28">ATCC 49508</strain>
    </source>
</reference>
<dbReference type="PATRIC" id="fig|45076.6.peg.2628"/>
<keyword evidence="6 25" id="KW-0472">Membrane</keyword>
<gene>
    <name evidence="27" type="ORF">Lwor_2387</name>
</gene>
<feature type="transmembrane region" description="Helical" evidence="25">
    <location>
        <begin position="94"/>
        <end position="117"/>
    </location>
</feature>
<feature type="transmembrane region" description="Helical" evidence="25">
    <location>
        <begin position="20"/>
        <end position="41"/>
    </location>
</feature>
<evidence type="ECO:0000256" key="19">
    <source>
        <dbReference type="ARBA" id="ARBA00044919"/>
    </source>
</evidence>
<evidence type="ECO:0000256" key="5">
    <source>
        <dbReference type="ARBA" id="ARBA00022989"/>
    </source>
</evidence>
<protein>
    <recommendedName>
        <fullName evidence="21">Lysosomal dipeptide transporter MFSD1</fullName>
    </recommendedName>
    <alternativeName>
        <fullName evidence="22">Major facilitator superfamily domain-containing protein 1</fullName>
    </alternativeName>
</protein>
<evidence type="ECO:0000256" key="22">
    <source>
        <dbReference type="ARBA" id="ARBA00045018"/>
    </source>
</evidence>
<dbReference type="Proteomes" id="UP000054662">
    <property type="component" value="Unassembled WGS sequence"/>
</dbReference>
<dbReference type="AlphaFoldDB" id="A0A0W1A383"/>
<feature type="transmembrane region" description="Helical" evidence="25">
    <location>
        <begin position="361"/>
        <end position="380"/>
    </location>
</feature>
<dbReference type="InterPro" id="IPR020846">
    <property type="entry name" value="MFS_dom"/>
</dbReference>
<comment type="catalytic activity">
    <reaction evidence="10">
        <text>L-alpha-aminoacyl-L-arginine(out) = L-alpha-aminoacyl-L-arginine(in)</text>
        <dbReference type="Rhea" id="RHEA:79367"/>
        <dbReference type="ChEBI" id="CHEBI:229968"/>
    </reaction>
</comment>
<keyword evidence="28" id="KW-1185">Reference proteome</keyword>
<feature type="transmembrane region" description="Helical" evidence="25">
    <location>
        <begin position="183"/>
        <end position="202"/>
    </location>
</feature>
<evidence type="ECO:0000256" key="14">
    <source>
        <dbReference type="ARBA" id="ARBA00044898"/>
    </source>
</evidence>
<dbReference type="SUPFAM" id="SSF103473">
    <property type="entry name" value="MFS general substrate transporter"/>
    <property type="match status" value="1"/>
</dbReference>
<evidence type="ECO:0000256" key="18">
    <source>
        <dbReference type="ARBA" id="ARBA00044912"/>
    </source>
</evidence>
<feature type="transmembrane region" description="Helical" evidence="25">
    <location>
        <begin position="416"/>
        <end position="435"/>
    </location>
</feature>
<evidence type="ECO:0000256" key="20">
    <source>
        <dbReference type="ARBA" id="ARBA00044924"/>
    </source>
</evidence>
<comment type="subcellular location">
    <subcellularLocation>
        <location evidence="1">Lysosome membrane</location>
        <topology evidence="1">Multi-pass membrane protein</topology>
    </subcellularLocation>
</comment>
<evidence type="ECO:0000256" key="3">
    <source>
        <dbReference type="ARBA" id="ARBA00022448"/>
    </source>
</evidence>
<dbReference type="EMBL" id="LNZC01000031">
    <property type="protein sequence ID" value="KTD75821.1"/>
    <property type="molecule type" value="Genomic_DNA"/>
</dbReference>
<feature type="domain" description="Major facilitator superfamily (MFS) profile" evidence="26">
    <location>
        <begin position="25"/>
        <end position="440"/>
    </location>
</feature>
<comment type="catalytic activity">
    <reaction evidence="18">
        <text>L-histidyl-L-alpha-amino acid(out) = L-histidyl-L-alpha-amino acid(in)</text>
        <dbReference type="Rhea" id="RHEA:79379"/>
        <dbReference type="ChEBI" id="CHEBI:229964"/>
    </reaction>
</comment>
<evidence type="ECO:0000256" key="7">
    <source>
        <dbReference type="ARBA" id="ARBA00023228"/>
    </source>
</evidence>
<evidence type="ECO:0000256" key="23">
    <source>
        <dbReference type="ARBA" id="ARBA00045709"/>
    </source>
</evidence>
<comment type="catalytic activity">
    <reaction evidence="14">
        <text>L-aspartyl-L-lysine(out) = L-aspartyl-L-lysine(in)</text>
        <dbReference type="Rhea" id="RHEA:79411"/>
        <dbReference type="ChEBI" id="CHEBI:229953"/>
    </reaction>
</comment>
<dbReference type="PANTHER" id="PTHR23512">
    <property type="entry name" value="MAJOR FACILITATOR SUPERFAMILY DOMAIN-CONTAINING PROTEIN 1"/>
    <property type="match status" value="1"/>
</dbReference>
<comment type="catalytic activity">
    <reaction evidence="17">
        <text>L-arginyl-glycine(out) = L-arginyl-glycine(in)</text>
        <dbReference type="Rhea" id="RHEA:79391"/>
        <dbReference type="ChEBI" id="CHEBI:229955"/>
    </reaction>
</comment>
<feature type="transmembrane region" description="Helical" evidence="25">
    <location>
        <begin position="273"/>
        <end position="292"/>
    </location>
</feature>
<dbReference type="InterPro" id="IPR036259">
    <property type="entry name" value="MFS_trans_sf"/>
</dbReference>
<comment type="function">
    <text evidence="23">Lysosomal dipeptide uniporter that selectively exports lysine, arginine or histidine-containing dipeptides with a net positive charge from the lysosome lumen into the cytosol. Could play a role in a specific type of protein O-glycosylation indirectly regulating macrophages migration and tissue invasion. Also essential for liver homeostasis.</text>
</comment>
<comment type="caution">
    <text evidence="27">The sequence shown here is derived from an EMBL/GenBank/DDBJ whole genome shotgun (WGS) entry which is preliminary data.</text>
</comment>
<sequence>MLLLNPNVKEITLHSENRDNYAILGWLICGLGAVFYSYEYLLRIAPSVMEHSLRGHFNLSASGFGLLSSVYYFAYVPMQLPVGVMLDRYGPKRLLTFACLVCVIGTFLFTATTVFWVAALGRFLVGFGSAFAFVGVLKLATIWLPENRLAMVSGMTSALGPIGAMLGDNFLEIFIEQIGWIKTLNITALFGIVLTVVLWFGIQDRKGHHRNSGTVSSFKKGMIDLGIIIRNKQIWVNGMYGCLVYLPTTVFAELWGIPYLRHAHGLTAQGAGLANSLLFLGFILGAPLMGYISDRLYRRKFPMLIGAGGAAIVMMMILYLPGLSETNIQSLMFLLGLLYSSQAIVFAVGRELSPGEAAGTAMAVTNMIVMLGAMLLQPLVGHLLDFSLSTHVGDAALTGTLVDNIQKVYTVDDYQFALSIIPLGILIAAILTFFLKETHAHAHR</sequence>
<keyword evidence="7" id="KW-0458">Lysosome</keyword>
<feature type="transmembrane region" description="Helical" evidence="25">
    <location>
        <begin position="124"/>
        <end position="144"/>
    </location>
</feature>
<evidence type="ECO:0000256" key="21">
    <source>
        <dbReference type="ARBA" id="ARBA00044985"/>
    </source>
</evidence>
<dbReference type="STRING" id="45076.Lwor_2387"/>
<keyword evidence="3" id="KW-0813">Transport</keyword>
<dbReference type="InterPro" id="IPR052187">
    <property type="entry name" value="MFSD1"/>
</dbReference>
<evidence type="ECO:0000256" key="11">
    <source>
        <dbReference type="ARBA" id="ARBA00044884"/>
    </source>
</evidence>
<comment type="catalytic activity">
    <reaction evidence="19">
        <text>L-alanyl-L-lysine(out) = L-alanyl-L-lysine(in)</text>
        <dbReference type="Rhea" id="RHEA:79415"/>
        <dbReference type="ChEBI" id="CHEBI:192470"/>
    </reaction>
</comment>
<accession>A0A0W1A383</accession>